<accession>D5WMZ7</accession>
<dbReference type="Proteomes" id="UP000592780">
    <property type="component" value="Unassembled WGS sequence"/>
</dbReference>
<proteinExistence type="predicted"/>
<dbReference type="Proteomes" id="UP000002190">
    <property type="component" value="Chromosome 3"/>
</dbReference>
<evidence type="ECO:0000313" key="1">
    <source>
        <dbReference type="EMBL" id="ADG20593.1"/>
    </source>
</evidence>
<reference evidence="3" key="1">
    <citation type="submission" date="2010-04" db="EMBL/GenBank/DDBJ databases">
        <title>Complete sequence of chromosome 3 of Burkholderia sp. CCGE1002.</title>
        <authorList>
            <consortium name="US DOE Joint Genome Institute"/>
            <person name="Lucas S."/>
            <person name="Copeland A."/>
            <person name="Lapidus A."/>
            <person name="Cheng J.-F."/>
            <person name="Bruce D."/>
            <person name="Goodwin L."/>
            <person name="Pitluck S."/>
            <person name="Chertkov O."/>
            <person name="Detter J.C."/>
            <person name="Han C."/>
            <person name="Tapia R."/>
            <person name="Land M."/>
            <person name="Hauser L."/>
            <person name="Kyrpides N."/>
            <person name="Ovchinnikova G."/>
            <person name="Martinez-Romero E."/>
            <person name="Hernandez M.A.R."/>
            <person name="Tiedje J.M."/>
            <person name="Woyke T."/>
        </authorList>
    </citation>
    <scope>NUCLEOTIDE SEQUENCE [LARGE SCALE GENOMIC DNA]</scope>
    <source>
        <strain evidence="3">CCGE1002</strain>
    </source>
</reference>
<dbReference type="KEGG" id="bge:BC1002_6763"/>
<sequence>MVQTEGNSRLLPGANIVTIKGLVLPGIVHAE</sequence>
<protein>
    <submittedName>
        <fullName evidence="1">Uncharacterized protein</fullName>
    </submittedName>
</protein>
<gene>
    <name evidence="1" type="ordered locus">BC1002_6763</name>
    <name evidence="2" type="ORF">HDG40_002256</name>
</gene>
<dbReference type="AlphaFoldDB" id="D5WMZ7"/>
<organism evidence="1 3">
    <name type="scientific">Paraburkholderia atlantica</name>
    <dbReference type="NCBI Taxonomy" id="2654982"/>
    <lineage>
        <taxon>Bacteria</taxon>
        <taxon>Pseudomonadati</taxon>
        <taxon>Pseudomonadota</taxon>
        <taxon>Betaproteobacteria</taxon>
        <taxon>Burkholderiales</taxon>
        <taxon>Burkholderiaceae</taxon>
        <taxon>Paraburkholderia</taxon>
    </lineage>
</organism>
<keyword evidence="4" id="KW-1185">Reference proteome</keyword>
<evidence type="ECO:0000313" key="3">
    <source>
        <dbReference type="Proteomes" id="UP000002190"/>
    </source>
</evidence>
<dbReference type="STRING" id="640511.BC1002_6763"/>
<reference evidence="1" key="2">
    <citation type="submission" date="2010-04" db="EMBL/GenBank/DDBJ databases">
        <title>Complete sequence of chromosome3 of Burkholderia sp. CCGE1002.</title>
        <authorList>
            <consortium name="US DOE Joint Genome Institute"/>
            <person name="Lucas S."/>
            <person name="Copeland A."/>
            <person name="Lapidus A."/>
            <person name="Cheng J.-F."/>
            <person name="Bruce D."/>
            <person name="Goodwin L."/>
            <person name="Pitluck S."/>
            <person name="Chertkov O."/>
            <person name="Detter J.C."/>
            <person name="Han C."/>
            <person name="Tapia R."/>
            <person name="Land M."/>
            <person name="Hauser L."/>
            <person name="Kyrpides N."/>
            <person name="Ovchinnikova G."/>
            <person name="Martinez-Romero E."/>
            <person name="Hernandez M.A.R."/>
            <person name="Tiedje J.M."/>
            <person name="Woyke T."/>
        </authorList>
    </citation>
    <scope>NUCLEOTIDE SEQUENCE</scope>
    <source>
        <strain evidence="1">CCGE1002</strain>
    </source>
</reference>
<reference evidence="2 4" key="4">
    <citation type="submission" date="2020-08" db="EMBL/GenBank/DDBJ databases">
        <title>Genomic Encyclopedia of Type Strains, Phase IV (KMG-V): Genome sequencing to study the core and pangenomes of soil and plant-associated prokaryotes.</title>
        <authorList>
            <person name="Whitman W."/>
        </authorList>
    </citation>
    <scope>NUCLEOTIDE SEQUENCE [LARGE SCALE GENOMIC DNA]</scope>
    <source>
        <strain evidence="2 4">JPY158</strain>
    </source>
</reference>
<name>D5WMZ7_PARAM</name>
<dbReference type="EMBL" id="CP002015">
    <property type="protein sequence ID" value="ADG20593.1"/>
    <property type="molecule type" value="Genomic_DNA"/>
</dbReference>
<dbReference type="EMBL" id="JACHDD010000003">
    <property type="protein sequence ID" value="MBB5424112.1"/>
    <property type="molecule type" value="Genomic_DNA"/>
</dbReference>
<reference evidence="1 3" key="3">
    <citation type="journal article" date="2012" name="J. Bacteriol.">
        <title>Genome Sequences of Burkholderia sp. Strains CCGE1002 and H160, Isolated from Legume Nodules in Mexico and Brazil.</title>
        <authorList>
            <person name="Ormeno-Orrillo E."/>
            <person name="Rogel M.A."/>
            <person name="Chueire L.M."/>
            <person name="Tiedje J.M."/>
            <person name="Martinez-Romero E."/>
            <person name="Hungria M."/>
        </authorList>
    </citation>
    <scope>NUCLEOTIDE SEQUENCE [LARGE SCALE GENOMIC DNA]</scope>
    <source>
        <strain evidence="1 3">CCGE1002</strain>
    </source>
</reference>
<dbReference type="HOGENOM" id="CLU_3395600_0_0_4"/>
<evidence type="ECO:0000313" key="4">
    <source>
        <dbReference type="Proteomes" id="UP000592780"/>
    </source>
</evidence>
<evidence type="ECO:0000313" key="2">
    <source>
        <dbReference type="EMBL" id="MBB5424112.1"/>
    </source>
</evidence>